<feature type="chain" id="PRO_5013462382" evidence="4">
    <location>
        <begin position="27"/>
        <end position="154"/>
    </location>
</feature>
<sequence>MAPIRSLGVFASIVIFYLFAVKEGSGIKCWVCRSLEDPKCADPFDNTSTPFFDCATFPEVTHLPGVKATMCRKIRQKVNGEWRYIRSCARLGEPGIGGDERYCLQRSGTFNIHIESCTCNSKDGCNAASSLLPFNLMTAALIPSVLAVHYLKRL</sequence>
<name>A0A0P5RDQ1_9CRUS</name>
<keyword evidence="3" id="KW-1133">Transmembrane helix</keyword>
<dbReference type="KEGG" id="dmk:123475897"/>
<evidence type="ECO:0000313" key="6">
    <source>
        <dbReference type="EMBL" id="KAK4029685.1"/>
    </source>
</evidence>
<dbReference type="EMBL" id="GDIP01226051">
    <property type="protein sequence ID" value="JAI97350.1"/>
    <property type="molecule type" value="Transcribed_RNA"/>
</dbReference>
<evidence type="ECO:0000313" key="7">
    <source>
        <dbReference type="Proteomes" id="UP001234178"/>
    </source>
</evidence>
<proteinExistence type="predicted"/>
<evidence type="ECO:0000313" key="5">
    <source>
        <dbReference type="EMBL" id="JAI97350.1"/>
    </source>
</evidence>
<accession>A0A0P5RDQ1</accession>
<reference evidence="5" key="2">
    <citation type="submission" date="2015-10" db="EMBL/GenBank/DDBJ databases">
        <authorList>
            <person name="Gilbert D.G."/>
        </authorList>
    </citation>
    <scope>NUCLEOTIDE SEQUENCE</scope>
</reference>
<dbReference type="GO" id="GO:0030431">
    <property type="term" value="P:sleep"/>
    <property type="evidence" value="ECO:0007669"/>
    <property type="project" value="InterPro"/>
</dbReference>
<keyword evidence="2" id="KW-0325">Glycoprotein</keyword>
<dbReference type="GO" id="GO:0032222">
    <property type="term" value="P:regulation of synaptic transmission, cholinergic"/>
    <property type="evidence" value="ECO:0007669"/>
    <property type="project" value="InterPro"/>
</dbReference>
<keyword evidence="1 4" id="KW-0732">Signal</keyword>
<evidence type="ECO:0000256" key="3">
    <source>
        <dbReference type="SAM" id="Phobius"/>
    </source>
</evidence>
<reference evidence="5" key="1">
    <citation type="submission" date="2015-10" db="EMBL/GenBank/DDBJ databases">
        <title>Daphnia magna gene sets from two clonal populations assembled and annotated with EvidentialGene.</title>
        <authorList>
            <person name="Gilbert D."/>
            <person name="Podicheti R."/>
            <person name="Orsini L."/>
            <person name="Colbourne J."/>
            <person name="Pfrender M."/>
        </authorList>
    </citation>
    <scope>NUCLEOTIDE SEQUENCE</scope>
</reference>
<feature type="signal peptide" evidence="4">
    <location>
        <begin position="1"/>
        <end position="26"/>
    </location>
</feature>
<dbReference type="Pfam" id="PF17064">
    <property type="entry name" value="QVR"/>
    <property type="match status" value="1"/>
</dbReference>
<dbReference type="PANTHER" id="PTHR33562">
    <property type="entry name" value="ATILLA, ISOFORM B-RELATED-RELATED"/>
    <property type="match status" value="1"/>
</dbReference>
<keyword evidence="3" id="KW-0812">Transmembrane</keyword>
<dbReference type="PANTHER" id="PTHR33562:SF2">
    <property type="entry name" value="PROTEIN QUIVER"/>
    <property type="match status" value="1"/>
</dbReference>
<dbReference type="InterPro" id="IPR050975">
    <property type="entry name" value="Sleep_regulator"/>
</dbReference>
<evidence type="ECO:0000256" key="2">
    <source>
        <dbReference type="ARBA" id="ARBA00023180"/>
    </source>
</evidence>
<evidence type="ECO:0000256" key="1">
    <source>
        <dbReference type="ARBA" id="ARBA00022729"/>
    </source>
</evidence>
<dbReference type="InterPro" id="IPR031424">
    <property type="entry name" value="QVR-like"/>
</dbReference>
<reference evidence="6 7" key="3">
    <citation type="journal article" date="2023" name="Nucleic Acids Res.">
        <title>The hologenome of Daphnia magna reveals possible DNA methylation and microbiome-mediated evolution of the host genome.</title>
        <authorList>
            <person name="Chaturvedi A."/>
            <person name="Li X."/>
            <person name="Dhandapani V."/>
            <person name="Marshall H."/>
            <person name="Kissane S."/>
            <person name="Cuenca-Cambronero M."/>
            <person name="Asole G."/>
            <person name="Calvet F."/>
            <person name="Ruiz-Romero M."/>
            <person name="Marangio P."/>
            <person name="Guigo R."/>
            <person name="Rago D."/>
            <person name="Mirbahai L."/>
            <person name="Eastwood N."/>
            <person name="Colbourne J.K."/>
            <person name="Zhou J."/>
            <person name="Mallon E."/>
            <person name="Orsini L."/>
        </authorList>
    </citation>
    <scope>NUCLEOTIDE SEQUENCE [LARGE SCALE GENOMIC DNA]</scope>
    <source>
        <strain evidence="6">LRV0_1</strain>
    </source>
</reference>
<feature type="transmembrane region" description="Helical" evidence="3">
    <location>
        <begin position="131"/>
        <end position="151"/>
    </location>
</feature>
<gene>
    <name evidence="6" type="ORF">OUZ56_022652</name>
</gene>
<dbReference type="Proteomes" id="UP001234178">
    <property type="component" value="Unassembled WGS sequence"/>
</dbReference>
<keyword evidence="7" id="KW-1185">Reference proteome</keyword>
<dbReference type="OrthoDB" id="6110560at2759"/>
<keyword evidence="3" id="KW-0472">Membrane</keyword>
<dbReference type="EMBL" id="JAOYFB010000039">
    <property type="protein sequence ID" value="KAK4029685.1"/>
    <property type="molecule type" value="Genomic_DNA"/>
</dbReference>
<evidence type="ECO:0000256" key="4">
    <source>
        <dbReference type="SAM" id="SignalP"/>
    </source>
</evidence>
<dbReference type="CDD" id="cd23592">
    <property type="entry name" value="TFP_LU_ECD_Crok"/>
    <property type="match status" value="1"/>
</dbReference>
<organism evidence="5">
    <name type="scientific">Daphnia magna</name>
    <dbReference type="NCBI Taxonomy" id="35525"/>
    <lineage>
        <taxon>Eukaryota</taxon>
        <taxon>Metazoa</taxon>
        <taxon>Ecdysozoa</taxon>
        <taxon>Arthropoda</taxon>
        <taxon>Crustacea</taxon>
        <taxon>Branchiopoda</taxon>
        <taxon>Diplostraca</taxon>
        <taxon>Cladocera</taxon>
        <taxon>Anomopoda</taxon>
        <taxon>Daphniidae</taxon>
        <taxon>Daphnia</taxon>
    </lineage>
</organism>
<protein>
    <submittedName>
        <fullName evidence="5">Uncharacterized protein</fullName>
    </submittedName>
</protein>
<dbReference type="AlphaFoldDB" id="A0A0P5RDQ1"/>